<keyword evidence="1 2" id="KW-0193">Cuticle</keyword>
<comment type="caution">
    <text evidence="5">The sequence shown here is derived from an EMBL/GenBank/DDBJ whole genome shotgun (WGS) entry which is preliminary data.</text>
</comment>
<dbReference type="EMBL" id="JAWJWF010000001">
    <property type="protein sequence ID" value="KAK6642030.1"/>
    <property type="molecule type" value="Genomic_DNA"/>
</dbReference>
<evidence type="ECO:0000256" key="2">
    <source>
        <dbReference type="PROSITE-ProRule" id="PRU00497"/>
    </source>
</evidence>
<dbReference type="InterPro" id="IPR000618">
    <property type="entry name" value="Insect_cuticle"/>
</dbReference>
<dbReference type="PROSITE" id="PS51155">
    <property type="entry name" value="CHIT_BIND_RR_2"/>
    <property type="match status" value="1"/>
</dbReference>
<dbReference type="PROSITE" id="PS00233">
    <property type="entry name" value="CHIT_BIND_RR_1"/>
    <property type="match status" value="1"/>
</dbReference>
<keyword evidence="4" id="KW-0812">Transmembrane</keyword>
<evidence type="ECO:0000313" key="6">
    <source>
        <dbReference type="Proteomes" id="UP001359485"/>
    </source>
</evidence>
<dbReference type="PANTHER" id="PTHR10380:SF173">
    <property type="entry name" value="CUTICULAR PROTEIN 47EF, ISOFORM C-RELATED"/>
    <property type="match status" value="1"/>
</dbReference>
<reference evidence="5 6" key="1">
    <citation type="submission" date="2023-09" db="EMBL/GenBank/DDBJ databases">
        <title>Genomes of two closely related lineages of the louse Polyplax serrata with different host specificities.</title>
        <authorList>
            <person name="Martinu J."/>
            <person name="Tarabai H."/>
            <person name="Stefka J."/>
            <person name="Hypsa V."/>
        </authorList>
    </citation>
    <scope>NUCLEOTIDE SEQUENCE [LARGE SCALE GENOMIC DNA]</scope>
    <source>
        <strain evidence="5">98ZLc_SE</strain>
    </source>
</reference>
<gene>
    <name evidence="5" type="ORF">RUM44_013753</name>
</gene>
<feature type="transmembrane region" description="Helical" evidence="4">
    <location>
        <begin position="24"/>
        <end position="47"/>
    </location>
</feature>
<dbReference type="PRINTS" id="PR00947">
    <property type="entry name" value="CUTICLE"/>
</dbReference>
<evidence type="ECO:0000256" key="1">
    <source>
        <dbReference type="ARBA" id="ARBA00022460"/>
    </source>
</evidence>
<keyword evidence="4" id="KW-1133">Transmembrane helix</keyword>
<dbReference type="InterPro" id="IPR050468">
    <property type="entry name" value="Cuticle_Struct_Prot"/>
</dbReference>
<sequence>MSLLEVNCRPGLFIRRLLIINQAFIVNNYHMISIALVFAVVALAAAAPQQPAAQPPIPILKYENEGVNFDGSYKWSYETGNEIQAEESGYVKNAGNPETETQVAQGSYSYTAPDGQRITVTYIADENGFVPQGDHLPTPPPIPEAIQRALEFIRSQPQTADASGQGSSFNPVYSRPQKY</sequence>
<organism evidence="5 6">
    <name type="scientific">Polyplax serrata</name>
    <name type="common">Common mouse louse</name>
    <dbReference type="NCBI Taxonomy" id="468196"/>
    <lineage>
        <taxon>Eukaryota</taxon>
        <taxon>Metazoa</taxon>
        <taxon>Ecdysozoa</taxon>
        <taxon>Arthropoda</taxon>
        <taxon>Hexapoda</taxon>
        <taxon>Insecta</taxon>
        <taxon>Pterygota</taxon>
        <taxon>Neoptera</taxon>
        <taxon>Paraneoptera</taxon>
        <taxon>Psocodea</taxon>
        <taxon>Troctomorpha</taxon>
        <taxon>Phthiraptera</taxon>
        <taxon>Anoplura</taxon>
        <taxon>Polyplacidae</taxon>
        <taxon>Polyplax</taxon>
    </lineage>
</organism>
<feature type="region of interest" description="Disordered" evidence="3">
    <location>
        <begin position="154"/>
        <end position="179"/>
    </location>
</feature>
<proteinExistence type="predicted"/>
<evidence type="ECO:0000256" key="3">
    <source>
        <dbReference type="SAM" id="MobiDB-lite"/>
    </source>
</evidence>
<keyword evidence="4" id="KW-0472">Membrane</keyword>
<accession>A0ABR1BF11</accession>
<dbReference type="Proteomes" id="UP001359485">
    <property type="component" value="Unassembled WGS sequence"/>
</dbReference>
<dbReference type="Pfam" id="PF00379">
    <property type="entry name" value="Chitin_bind_4"/>
    <property type="match status" value="1"/>
</dbReference>
<protein>
    <submittedName>
        <fullName evidence="5">Uncharacterized protein</fullName>
    </submittedName>
</protein>
<dbReference type="PANTHER" id="PTHR10380">
    <property type="entry name" value="CUTICLE PROTEIN"/>
    <property type="match status" value="1"/>
</dbReference>
<evidence type="ECO:0000313" key="5">
    <source>
        <dbReference type="EMBL" id="KAK6642030.1"/>
    </source>
</evidence>
<name>A0ABR1BF11_POLSC</name>
<dbReference type="InterPro" id="IPR031311">
    <property type="entry name" value="CHIT_BIND_RR_consensus"/>
</dbReference>
<keyword evidence="6" id="KW-1185">Reference proteome</keyword>
<evidence type="ECO:0000256" key="4">
    <source>
        <dbReference type="SAM" id="Phobius"/>
    </source>
</evidence>
<feature type="compositionally biased region" description="Polar residues" evidence="3">
    <location>
        <begin position="155"/>
        <end position="171"/>
    </location>
</feature>